<comment type="caution">
    <text evidence="5">Originally thought to be a component of PSII; based on experiments in Synechocystis, N.tabacum and barley, and its absence from PSII in T.elongatus and T.vulcanus, this is probably not true.</text>
</comment>
<protein>
    <recommendedName>
        <fullName evidence="5">Protein PsbN</fullName>
    </recommendedName>
</protein>
<dbReference type="HAMAP" id="MF_00293">
    <property type="entry name" value="PSII_PsbN"/>
    <property type="match status" value="1"/>
</dbReference>
<keyword evidence="3 5" id="KW-1133">Transmembrane helix</keyword>
<name>A0ABD4T3B1_9CYAN</name>
<keyword evidence="2 5" id="KW-0812">Transmembrane</keyword>
<evidence type="ECO:0000256" key="1">
    <source>
        <dbReference type="ARBA" id="ARBA00004167"/>
    </source>
</evidence>
<keyword evidence="5" id="KW-0793">Thylakoid</keyword>
<keyword evidence="4 5" id="KW-0472">Membrane</keyword>
<feature type="transmembrane region" description="Helical" evidence="5">
    <location>
        <begin position="7"/>
        <end position="30"/>
    </location>
</feature>
<evidence type="ECO:0000256" key="4">
    <source>
        <dbReference type="ARBA" id="ARBA00023136"/>
    </source>
</evidence>
<dbReference type="Proteomes" id="UP000031561">
    <property type="component" value="Unassembled WGS sequence"/>
</dbReference>
<dbReference type="AlphaFoldDB" id="A0ABD4T3B1"/>
<evidence type="ECO:0000256" key="2">
    <source>
        <dbReference type="ARBA" id="ARBA00022692"/>
    </source>
</evidence>
<keyword evidence="7" id="KW-1185">Reference proteome</keyword>
<evidence type="ECO:0000313" key="7">
    <source>
        <dbReference type="Proteomes" id="UP000031561"/>
    </source>
</evidence>
<comment type="caution">
    <text evidence="6">The sequence shown here is derived from an EMBL/GenBank/DDBJ whole genome shotgun (WGS) entry which is preliminary data.</text>
</comment>
<dbReference type="Pfam" id="PF02468">
    <property type="entry name" value="PsbN"/>
    <property type="match status" value="1"/>
</dbReference>
<dbReference type="NCBIfam" id="NF009650">
    <property type="entry name" value="PRK13183.1"/>
    <property type="match status" value="1"/>
</dbReference>
<accession>A0ABD4T3B1</accession>
<dbReference type="InterPro" id="IPR003398">
    <property type="entry name" value="PSII_PsbN"/>
</dbReference>
<evidence type="ECO:0000313" key="6">
    <source>
        <dbReference type="EMBL" id="MCM1982737.1"/>
    </source>
</evidence>
<dbReference type="RefSeq" id="WP_166274692.1">
    <property type="nucleotide sequence ID" value="NZ_JTHE03000044.1"/>
</dbReference>
<dbReference type="PANTHER" id="PTHR35326">
    <property type="entry name" value="PROTEIN PSBN"/>
    <property type="match status" value="1"/>
</dbReference>
<organism evidence="6 7">
    <name type="scientific">Lyngbya confervoides BDU141951</name>
    <dbReference type="NCBI Taxonomy" id="1574623"/>
    <lineage>
        <taxon>Bacteria</taxon>
        <taxon>Bacillati</taxon>
        <taxon>Cyanobacteriota</taxon>
        <taxon>Cyanophyceae</taxon>
        <taxon>Oscillatoriophycideae</taxon>
        <taxon>Oscillatoriales</taxon>
        <taxon>Microcoleaceae</taxon>
        <taxon>Lyngbya</taxon>
    </lineage>
</organism>
<gene>
    <name evidence="5 6" type="primary">psbN</name>
    <name evidence="6" type="ORF">QQ91_0007860</name>
</gene>
<evidence type="ECO:0000256" key="3">
    <source>
        <dbReference type="ARBA" id="ARBA00022989"/>
    </source>
</evidence>
<dbReference type="GO" id="GO:0031676">
    <property type="term" value="C:plasma membrane-derived thylakoid membrane"/>
    <property type="evidence" value="ECO:0007669"/>
    <property type="project" value="UniProtKB-SubCell"/>
</dbReference>
<dbReference type="PANTHER" id="PTHR35326:SF3">
    <property type="entry name" value="PROTEIN PSBN"/>
    <property type="match status" value="1"/>
</dbReference>
<reference evidence="6 7" key="1">
    <citation type="journal article" date="2015" name="Genome Announc.">
        <title>Draft Genome Sequence of Filamentous Marine Cyanobacterium Lyngbya confervoides Strain BDU141951.</title>
        <authorList>
            <person name="Chandrababunaidu M.M."/>
            <person name="Sen D."/>
            <person name="Tripathy S."/>
        </authorList>
    </citation>
    <scope>NUCLEOTIDE SEQUENCE [LARGE SCALE GENOMIC DNA]</scope>
    <source>
        <strain evidence="6 7">BDU141951</strain>
    </source>
</reference>
<comment type="similarity">
    <text evidence="5">Belongs to the PsbN family.</text>
</comment>
<sequence length="46" mass="4916">MFTANPASIISLSIVAVVVAFTGYAIYIAFGPPSKELADPFEDHED</sequence>
<evidence type="ECO:0000256" key="5">
    <source>
        <dbReference type="HAMAP-Rule" id="MF_00293"/>
    </source>
</evidence>
<comment type="subcellular location">
    <subcellularLocation>
        <location evidence="5">Cellular thylakoid membrane</location>
        <topology evidence="5">Single-pass membrane protein</topology>
    </subcellularLocation>
    <subcellularLocation>
        <location evidence="1">Membrane</location>
        <topology evidence="1">Single-pass membrane protein</topology>
    </subcellularLocation>
</comment>
<comment type="function">
    <text evidence="5">May play a role in photosystem I and II biogenesis.</text>
</comment>
<proteinExistence type="inferred from homology"/>
<dbReference type="EMBL" id="JTHE03000044">
    <property type="protein sequence ID" value="MCM1982737.1"/>
    <property type="molecule type" value="Genomic_DNA"/>
</dbReference>